<comment type="pathway">
    <text evidence="3">Porphyrin-containing compound metabolism; protoporphyrin-IX biosynthesis; 5-aminolevulinate from L-glutamyl-tRNA(Glu): step 2/2.</text>
</comment>
<evidence type="ECO:0000313" key="9">
    <source>
        <dbReference type="EMBL" id="TQS83994.1"/>
    </source>
</evidence>
<dbReference type="PANTHER" id="PTHR43713">
    <property type="entry name" value="GLUTAMATE-1-SEMIALDEHYDE 2,1-AMINOMUTASE"/>
    <property type="match status" value="1"/>
</dbReference>
<evidence type="ECO:0000256" key="7">
    <source>
        <dbReference type="ARBA" id="ARBA00023244"/>
    </source>
</evidence>
<evidence type="ECO:0000256" key="6">
    <source>
        <dbReference type="ARBA" id="ARBA00023235"/>
    </source>
</evidence>
<dbReference type="FunFam" id="3.40.640.10:FF:000021">
    <property type="entry name" value="Glutamate-1-semialdehyde 2,1-aminomutase"/>
    <property type="match status" value="1"/>
</dbReference>
<reference evidence="9" key="1">
    <citation type="submission" date="2016-03" db="EMBL/GenBank/DDBJ databases">
        <authorList>
            <person name="Borrel G."/>
            <person name="Mccann A."/>
            <person name="O'Toole P.W."/>
        </authorList>
    </citation>
    <scope>NUCLEOTIDE SEQUENCE</scope>
    <source>
        <strain evidence="9">183</strain>
    </source>
</reference>
<organism evidence="9 10">
    <name type="scientific">Candidatus Methanomassiliicoccus intestinalis</name>
    <dbReference type="NCBI Taxonomy" id="1406512"/>
    <lineage>
        <taxon>Archaea</taxon>
        <taxon>Methanobacteriati</taxon>
        <taxon>Thermoplasmatota</taxon>
        <taxon>Thermoplasmata</taxon>
        <taxon>Methanomassiliicoccales</taxon>
        <taxon>Methanomassiliicoccaceae</taxon>
        <taxon>Methanomassiliicoccus</taxon>
    </lineage>
</organism>
<dbReference type="GO" id="GO:0005737">
    <property type="term" value="C:cytoplasm"/>
    <property type="evidence" value="ECO:0007669"/>
    <property type="project" value="UniProtKB-SubCell"/>
</dbReference>
<dbReference type="GO" id="GO:0030170">
    <property type="term" value="F:pyridoxal phosphate binding"/>
    <property type="evidence" value="ECO:0007669"/>
    <property type="project" value="InterPro"/>
</dbReference>
<dbReference type="NCBIfam" id="TIGR00713">
    <property type="entry name" value="hemL"/>
    <property type="match status" value="1"/>
</dbReference>
<comment type="cofactor">
    <cofactor evidence="2 8">
        <name>pyridoxal 5'-phosphate</name>
        <dbReference type="ChEBI" id="CHEBI:597326"/>
    </cofactor>
</comment>
<dbReference type="InterPro" id="IPR015422">
    <property type="entry name" value="PyrdxlP-dep_Trfase_small"/>
</dbReference>
<proteinExistence type="inferred from homology"/>
<keyword evidence="5 8" id="KW-0663">Pyridoxal phosphate</keyword>
<dbReference type="UniPathway" id="UPA00251">
    <property type="reaction ID" value="UER00317"/>
</dbReference>
<dbReference type="PANTHER" id="PTHR43713:SF3">
    <property type="entry name" value="GLUTAMATE-1-SEMIALDEHYDE 2,1-AMINOMUTASE 1, CHLOROPLASTIC-RELATED"/>
    <property type="match status" value="1"/>
</dbReference>
<dbReference type="InterPro" id="IPR004639">
    <property type="entry name" value="4pyrrol_synth_GluAld_NH2Trfase"/>
</dbReference>
<keyword evidence="9" id="KW-0032">Aminotransferase</keyword>
<dbReference type="CDD" id="cd00610">
    <property type="entry name" value="OAT_like"/>
    <property type="match status" value="1"/>
</dbReference>
<name>A0A8J8TEZ5_9ARCH</name>
<dbReference type="GO" id="GO:0008483">
    <property type="term" value="F:transaminase activity"/>
    <property type="evidence" value="ECO:0007669"/>
    <property type="project" value="UniProtKB-KW"/>
</dbReference>
<evidence type="ECO:0000256" key="1">
    <source>
        <dbReference type="ARBA" id="ARBA00001579"/>
    </source>
</evidence>
<protein>
    <recommendedName>
        <fullName evidence="8">Glutamate-1-semialdehyde 2,1-aminomutase</fullName>
        <shortName evidence="8">GSA</shortName>
        <ecNumber evidence="8">5.4.3.8</ecNumber>
    </recommendedName>
    <alternativeName>
        <fullName evidence="8">Glutamate-1-semialdehyde aminotransferase</fullName>
        <shortName evidence="8">GSA-AT</shortName>
    </alternativeName>
</protein>
<evidence type="ECO:0000256" key="3">
    <source>
        <dbReference type="ARBA" id="ARBA00004819"/>
    </source>
</evidence>
<dbReference type="InterPro" id="IPR015424">
    <property type="entry name" value="PyrdxlP-dep_Trfase"/>
</dbReference>
<evidence type="ECO:0000256" key="2">
    <source>
        <dbReference type="ARBA" id="ARBA00001933"/>
    </source>
</evidence>
<comment type="similarity">
    <text evidence="4 8">Belongs to the class-III pyridoxal-phosphate-dependent aminotransferase family. HemL subfamily.</text>
</comment>
<accession>A0A8J8TEZ5</accession>
<feature type="modified residue" description="N6-(pyridoxal phosphate)lysine" evidence="8">
    <location>
        <position position="264"/>
    </location>
</feature>
<comment type="catalytic activity">
    <reaction evidence="1 8">
        <text>(S)-4-amino-5-oxopentanoate = 5-aminolevulinate</text>
        <dbReference type="Rhea" id="RHEA:14265"/>
        <dbReference type="ChEBI" id="CHEBI:57501"/>
        <dbReference type="ChEBI" id="CHEBI:356416"/>
        <dbReference type="EC" id="5.4.3.8"/>
    </reaction>
</comment>
<dbReference type="RefSeq" id="WP_400194490.1">
    <property type="nucleotide sequence ID" value="NZ_CAYAYE010000042.1"/>
</dbReference>
<dbReference type="InterPro" id="IPR005814">
    <property type="entry name" value="Aminotrans_3"/>
</dbReference>
<evidence type="ECO:0000256" key="4">
    <source>
        <dbReference type="ARBA" id="ARBA00008981"/>
    </source>
</evidence>
<dbReference type="EMBL" id="LVVT01000007">
    <property type="protein sequence ID" value="TQS83994.1"/>
    <property type="molecule type" value="Genomic_DNA"/>
</dbReference>
<keyword evidence="8" id="KW-0963">Cytoplasm</keyword>
<evidence type="ECO:0000256" key="8">
    <source>
        <dbReference type="HAMAP-Rule" id="MF_00375"/>
    </source>
</evidence>
<dbReference type="AlphaFoldDB" id="A0A8J8TEZ5"/>
<comment type="caution">
    <text evidence="9">The sequence shown here is derived from an EMBL/GenBank/DDBJ whole genome shotgun (WGS) entry which is preliminary data.</text>
</comment>
<dbReference type="HAMAP" id="MF_00375">
    <property type="entry name" value="HemL_aminotrans_3"/>
    <property type="match status" value="1"/>
</dbReference>
<evidence type="ECO:0000256" key="5">
    <source>
        <dbReference type="ARBA" id="ARBA00022898"/>
    </source>
</evidence>
<sequence>MTSERSKLLYEKSSALLPGGVSSPVRAFKPYPRFIKSGKGSRIIDVDDNKYIDYCMAFGPLILGHSNDVISSAVAEQLSKGTLFGAPSELEIEFAESVCRHFPSIEMLRPVSTGTEATMHAIRLARGYTGKKKIIKMEGGFHGAHDSVLVKAGSGALTHSVPNSAGIPEESTRNTILVPFNDLNAIEEAFKSNRGEIAAVITEPVMGNTGPILPKKDYLKGLREVTITNDSLLIFDEVITGFRLSLGGAQEYYNVKPDITTLGKIIGGGLPIGVFGASSEIMSSISPVGPVYQAGTFAGNPLSMSAGIAAIKCLEKINYSDLNSLGELMRTSLDKVASELNIPHVVQGIGSMFQIFLTSKPVENYADALTCDSAGFMKLFQGLLDEGIYVPPSQYETSFVSTAHTSSDISRTADAFFKVMSEVLR</sequence>
<evidence type="ECO:0000313" key="10">
    <source>
        <dbReference type="Proteomes" id="UP000752814"/>
    </source>
</evidence>
<comment type="subcellular location">
    <subcellularLocation>
        <location evidence="8">Cytoplasm</location>
    </subcellularLocation>
</comment>
<dbReference type="Pfam" id="PF00202">
    <property type="entry name" value="Aminotran_3"/>
    <property type="match status" value="1"/>
</dbReference>
<keyword evidence="6 8" id="KW-0413">Isomerase</keyword>
<dbReference type="InterPro" id="IPR015421">
    <property type="entry name" value="PyrdxlP-dep_Trfase_major"/>
</dbReference>
<dbReference type="PROSITE" id="PS00600">
    <property type="entry name" value="AA_TRANSFER_CLASS_3"/>
    <property type="match status" value="1"/>
</dbReference>
<keyword evidence="7 8" id="KW-0627">Porphyrin biosynthesis</keyword>
<dbReference type="SUPFAM" id="SSF53383">
    <property type="entry name" value="PLP-dependent transferases"/>
    <property type="match status" value="1"/>
</dbReference>
<gene>
    <name evidence="8" type="primary">hemL</name>
    <name evidence="9" type="ORF">A3207_06655</name>
</gene>
<keyword evidence="9" id="KW-0808">Transferase</keyword>
<dbReference type="InterPro" id="IPR049704">
    <property type="entry name" value="Aminotrans_3_PPA_site"/>
</dbReference>
<dbReference type="GO" id="GO:0042286">
    <property type="term" value="F:glutamate-1-semialdehyde 2,1-aminomutase activity"/>
    <property type="evidence" value="ECO:0007669"/>
    <property type="project" value="UniProtKB-UniRule"/>
</dbReference>
<dbReference type="Proteomes" id="UP000752814">
    <property type="component" value="Unassembled WGS sequence"/>
</dbReference>
<dbReference type="EC" id="5.4.3.8" evidence="8"/>
<dbReference type="Gene3D" id="3.40.640.10">
    <property type="entry name" value="Type I PLP-dependent aspartate aminotransferase-like (Major domain)"/>
    <property type="match status" value="1"/>
</dbReference>
<dbReference type="NCBIfam" id="NF000818">
    <property type="entry name" value="PRK00062.1"/>
    <property type="match status" value="1"/>
</dbReference>
<dbReference type="Gene3D" id="3.90.1150.10">
    <property type="entry name" value="Aspartate Aminotransferase, domain 1"/>
    <property type="match status" value="1"/>
</dbReference>
<dbReference type="GO" id="GO:0006782">
    <property type="term" value="P:protoporphyrinogen IX biosynthetic process"/>
    <property type="evidence" value="ECO:0007669"/>
    <property type="project" value="UniProtKB-UniRule"/>
</dbReference>